<dbReference type="EMBL" id="JAWCUA010000001">
    <property type="protein sequence ID" value="MDU0111572.1"/>
    <property type="molecule type" value="Genomic_DNA"/>
</dbReference>
<gene>
    <name evidence="4" type="primary">glgX</name>
    <name evidence="4" type="ORF">RT723_00820</name>
</gene>
<dbReference type="InterPro" id="IPR013783">
    <property type="entry name" value="Ig-like_fold"/>
</dbReference>
<dbReference type="SUPFAM" id="SSF81296">
    <property type="entry name" value="E set domains"/>
    <property type="match status" value="1"/>
</dbReference>
<evidence type="ECO:0000256" key="2">
    <source>
        <dbReference type="ARBA" id="ARBA00023295"/>
    </source>
</evidence>
<proteinExistence type="inferred from homology"/>
<dbReference type="SUPFAM" id="SSF51445">
    <property type="entry name" value="(Trans)glycosidases"/>
    <property type="match status" value="1"/>
</dbReference>
<protein>
    <submittedName>
        <fullName evidence="4">Glycogen debranching protein GlgX</fullName>
    </submittedName>
</protein>
<dbReference type="InterPro" id="IPR006047">
    <property type="entry name" value="GH13_cat_dom"/>
</dbReference>
<evidence type="ECO:0000256" key="1">
    <source>
        <dbReference type="ARBA" id="ARBA00008061"/>
    </source>
</evidence>
<dbReference type="InterPro" id="IPR011837">
    <property type="entry name" value="Glycogen_debranch_GlgX"/>
</dbReference>
<keyword evidence="5" id="KW-1185">Reference proteome</keyword>
<keyword evidence="2" id="KW-0326">Glycosidase</keyword>
<dbReference type="NCBIfam" id="TIGR02100">
    <property type="entry name" value="glgX_debranch"/>
    <property type="match status" value="1"/>
</dbReference>
<feature type="domain" description="Glycosyl hydrolase family 13 catalytic" evidence="3">
    <location>
        <begin position="100"/>
        <end position="507"/>
    </location>
</feature>
<name>A0ABU3QVV3_9GAMM</name>
<dbReference type="Gene3D" id="2.60.40.10">
    <property type="entry name" value="Immunoglobulins"/>
    <property type="match status" value="1"/>
</dbReference>
<sequence length="624" mass="72219">MEADNRTGNVFHCHLTGIDETWVYALQVINKDENKALTTSEKLLIDPYAKSFNRHLVWNQDLYQDNSPFFIAKSHLTLAEFDWQNTSKPNIKNSDTILYETHVKGFTQQLNSIHPELRGTYLGLAEPEVIDYLKQLGVTSVQLMPVFHFMSEPRLEHLELTNYWGYNPVNFFAPDPRYAVSDAVTEFKTLVREFHKNDIEVILDVVFNHTAEADENGPLISFKGLANFDFYLNTEGDYKKSFANYTGCGNTVNADNDYALKMIMDSLRYWLTDMQVDGFRFDLAATLGRNGERFNQGCALFRAMKQDPIICRAKLIAEPWDIGPQGYQLGNFPNYWLECNDKYRDGLKQFWRGDKGLVAETASRILGSRDIFRKGKRSQITSVNYIAYHDGYTLHDLVSYEQKHNLANLEDNRDGHGANYSCNYGVEGPTTDQDIIDKREQQKRNLMATLLFSQGIPHLLAGDERSRTQGGNNNAYCQDNPISWLNWQMSDLQNKFYKFTQYCIQLRKQYPVLTHCLLPDDDYHYSAIHHHVYWIRPDGETKQVDDWHDHDNQCLALVMADDDQKYKMLLLLNASDEDSVYQIPKSSKKTLLIDTELDLLSPIIKTEDSYKQKANSLSLWQLDY</sequence>
<dbReference type="CDD" id="cd11326">
    <property type="entry name" value="AmyAc_Glg_debranch"/>
    <property type="match status" value="1"/>
</dbReference>
<comment type="similarity">
    <text evidence="1">Belongs to the glycosyl hydrolase 13 family.</text>
</comment>
<evidence type="ECO:0000313" key="5">
    <source>
        <dbReference type="Proteomes" id="UP001257914"/>
    </source>
</evidence>
<dbReference type="InterPro" id="IPR013780">
    <property type="entry name" value="Glyco_hydro_b"/>
</dbReference>
<evidence type="ECO:0000313" key="4">
    <source>
        <dbReference type="EMBL" id="MDU0111572.1"/>
    </source>
</evidence>
<dbReference type="Proteomes" id="UP001257914">
    <property type="component" value="Unassembled WGS sequence"/>
</dbReference>
<dbReference type="SMART" id="SM00642">
    <property type="entry name" value="Aamy"/>
    <property type="match status" value="1"/>
</dbReference>
<comment type="caution">
    <text evidence="4">The sequence shown here is derived from an EMBL/GenBank/DDBJ whole genome shotgun (WGS) entry which is preliminary data.</text>
</comment>
<dbReference type="Gene3D" id="2.60.40.1180">
    <property type="entry name" value="Golgi alpha-mannosidase II"/>
    <property type="match status" value="1"/>
</dbReference>
<dbReference type="InterPro" id="IPR017853">
    <property type="entry name" value="GH"/>
</dbReference>
<dbReference type="RefSeq" id="WP_315945830.1">
    <property type="nucleotide sequence ID" value="NZ_JAWCUA010000001.1"/>
</dbReference>
<dbReference type="InterPro" id="IPR014756">
    <property type="entry name" value="Ig_E-set"/>
</dbReference>
<reference evidence="4 5" key="1">
    <citation type="submission" date="2023-10" db="EMBL/GenBank/DDBJ databases">
        <title>Psychrosphaera aquimaarina strain SW33 isolated from seawater.</title>
        <authorList>
            <person name="Bayburt H."/>
            <person name="Kim J.M."/>
            <person name="Choi B.J."/>
            <person name="Jeon C.O."/>
        </authorList>
    </citation>
    <scope>NUCLEOTIDE SEQUENCE [LARGE SCALE GENOMIC DNA]</scope>
    <source>
        <strain evidence="4 5">KCTC 52743</strain>
    </source>
</reference>
<dbReference type="PANTHER" id="PTHR43002">
    <property type="entry name" value="GLYCOGEN DEBRANCHING ENZYME"/>
    <property type="match status" value="1"/>
</dbReference>
<dbReference type="SUPFAM" id="SSF51011">
    <property type="entry name" value="Glycosyl hydrolase domain"/>
    <property type="match status" value="1"/>
</dbReference>
<dbReference type="Gene3D" id="3.20.20.80">
    <property type="entry name" value="Glycosidases"/>
    <property type="match status" value="1"/>
</dbReference>
<accession>A0ABU3QVV3</accession>
<keyword evidence="2" id="KW-0378">Hydrolase</keyword>
<organism evidence="4 5">
    <name type="scientific">Psychrosphaera aquimarina</name>
    <dbReference type="NCBI Taxonomy" id="2044854"/>
    <lineage>
        <taxon>Bacteria</taxon>
        <taxon>Pseudomonadati</taxon>
        <taxon>Pseudomonadota</taxon>
        <taxon>Gammaproteobacteria</taxon>
        <taxon>Alteromonadales</taxon>
        <taxon>Pseudoalteromonadaceae</taxon>
        <taxon>Psychrosphaera</taxon>
    </lineage>
</organism>
<evidence type="ECO:0000259" key="3">
    <source>
        <dbReference type="SMART" id="SM00642"/>
    </source>
</evidence>
<dbReference type="Pfam" id="PF00128">
    <property type="entry name" value="Alpha-amylase"/>
    <property type="match status" value="1"/>
</dbReference>